<dbReference type="AlphaFoldDB" id="A0A1X1Z9A8"/>
<evidence type="ECO:0000256" key="1">
    <source>
        <dbReference type="ARBA" id="ARBA00023125"/>
    </source>
</evidence>
<feature type="DNA-binding region" description="OmpR/PhoB-type" evidence="2">
    <location>
        <begin position="2"/>
        <end position="95"/>
    </location>
</feature>
<reference evidence="4 5" key="1">
    <citation type="submission" date="2016-01" db="EMBL/GenBank/DDBJ databases">
        <title>The new phylogeny of the genus Mycobacterium.</title>
        <authorList>
            <person name="Tarcisio F."/>
            <person name="Conor M."/>
            <person name="Antonella G."/>
            <person name="Elisabetta G."/>
            <person name="Giulia F.S."/>
            <person name="Sara T."/>
            <person name="Anna F."/>
            <person name="Clotilde B."/>
            <person name="Roberto B."/>
            <person name="Veronica D.S."/>
            <person name="Fabio R."/>
            <person name="Monica P."/>
            <person name="Olivier J."/>
            <person name="Enrico T."/>
            <person name="Nicola S."/>
        </authorList>
    </citation>
    <scope>NUCLEOTIDE SEQUENCE [LARGE SCALE GENOMIC DNA]</scope>
    <source>
        <strain evidence="4 5">DSM 44164</strain>
    </source>
</reference>
<proteinExistence type="predicted"/>
<dbReference type="SMART" id="SM00862">
    <property type="entry name" value="Trans_reg_C"/>
    <property type="match status" value="1"/>
</dbReference>
<sequence length="102" mass="10824">MSTVVQAAGHRIEIEDNQVLVDGEVRPVSPAGMAALRVLAHRPGHVVARDILLRALPGRGNSMHAVESAVLRLRTALGDSQIVATVVKRGYRLAVDSEQGVA</sequence>
<evidence type="ECO:0000256" key="2">
    <source>
        <dbReference type="PROSITE-ProRule" id="PRU01091"/>
    </source>
</evidence>
<dbReference type="InterPro" id="IPR036388">
    <property type="entry name" value="WH-like_DNA-bd_sf"/>
</dbReference>
<protein>
    <submittedName>
        <fullName evidence="4">Bifunctional uroporphyrinogen-III synthetase/response regulator domain-containing protein</fullName>
    </submittedName>
</protein>
<dbReference type="InterPro" id="IPR001867">
    <property type="entry name" value="OmpR/PhoB-type_DNA-bd"/>
</dbReference>
<dbReference type="GO" id="GO:0006355">
    <property type="term" value="P:regulation of DNA-templated transcription"/>
    <property type="evidence" value="ECO:0007669"/>
    <property type="project" value="InterPro"/>
</dbReference>
<name>A0A1X1Z9A8_MYCNO</name>
<dbReference type="Proteomes" id="UP000193108">
    <property type="component" value="Unassembled WGS sequence"/>
</dbReference>
<keyword evidence="1 2" id="KW-0238">DNA-binding</keyword>
<dbReference type="InterPro" id="IPR016032">
    <property type="entry name" value="Sig_transdc_resp-reg_C-effctor"/>
</dbReference>
<organism evidence="4 5">
    <name type="scientific">Mycolicibacter nonchromogenicus</name>
    <name type="common">Mycobacterium nonchromogenicum</name>
    <dbReference type="NCBI Taxonomy" id="1782"/>
    <lineage>
        <taxon>Bacteria</taxon>
        <taxon>Bacillati</taxon>
        <taxon>Actinomycetota</taxon>
        <taxon>Actinomycetes</taxon>
        <taxon>Mycobacteriales</taxon>
        <taxon>Mycobacteriaceae</taxon>
        <taxon>Mycolicibacter</taxon>
    </lineage>
</organism>
<evidence type="ECO:0000313" key="4">
    <source>
        <dbReference type="EMBL" id="ORW19916.1"/>
    </source>
</evidence>
<evidence type="ECO:0000313" key="5">
    <source>
        <dbReference type="Proteomes" id="UP000193108"/>
    </source>
</evidence>
<feature type="domain" description="OmpR/PhoB-type" evidence="3">
    <location>
        <begin position="2"/>
        <end position="95"/>
    </location>
</feature>
<dbReference type="EMBL" id="LQPI01000048">
    <property type="protein sequence ID" value="ORW19916.1"/>
    <property type="molecule type" value="Genomic_DNA"/>
</dbReference>
<keyword evidence="5" id="KW-1185">Reference proteome</keyword>
<dbReference type="GO" id="GO:0003677">
    <property type="term" value="F:DNA binding"/>
    <property type="evidence" value="ECO:0007669"/>
    <property type="project" value="UniProtKB-UniRule"/>
</dbReference>
<comment type="caution">
    <text evidence="4">The sequence shown here is derived from an EMBL/GenBank/DDBJ whole genome shotgun (WGS) entry which is preliminary data.</text>
</comment>
<evidence type="ECO:0000259" key="3">
    <source>
        <dbReference type="PROSITE" id="PS51755"/>
    </source>
</evidence>
<gene>
    <name evidence="4" type="ORF">AWC18_13020</name>
</gene>
<dbReference type="STRING" id="1782.AWC18_13020"/>
<dbReference type="PROSITE" id="PS51755">
    <property type="entry name" value="OMPR_PHOB"/>
    <property type="match status" value="1"/>
</dbReference>
<accession>A0A1X1Z9A8</accession>
<dbReference type="GO" id="GO:0000160">
    <property type="term" value="P:phosphorelay signal transduction system"/>
    <property type="evidence" value="ECO:0007669"/>
    <property type="project" value="InterPro"/>
</dbReference>
<dbReference type="SUPFAM" id="SSF46894">
    <property type="entry name" value="C-terminal effector domain of the bipartite response regulators"/>
    <property type="match status" value="1"/>
</dbReference>
<dbReference type="Gene3D" id="1.10.10.10">
    <property type="entry name" value="Winged helix-like DNA-binding domain superfamily/Winged helix DNA-binding domain"/>
    <property type="match status" value="1"/>
</dbReference>
<dbReference type="Pfam" id="PF00486">
    <property type="entry name" value="Trans_reg_C"/>
    <property type="match status" value="1"/>
</dbReference>